<dbReference type="PROSITE" id="PS00551">
    <property type="entry name" value="MOLYBDOPTERIN_PROK_1"/>
    <property type="match status" value="1"/>
</dbReference>
<dbReference type="PANTHER" id="PTHR43105">
    <property type="entry name" value="RESPIRATORY NITRATE REDUCTASE"/>
    <property type="match status" value="1"/>
</dbReference>
<dbReference type="Gene3D" id="2.20.25.90">
    <property type="entry name" value="ADC-like domains"/>
    <property type="match status" value="1"/>
</dbReference>
<reference evidence="13" key="1">
    <citation type="journal article" date="2019" name="Int. J. Syst. Evol. Microbiol.">
        <title>The Global Catalogue of Microorganisms (GCM) 10K type strain sequencing project: providing services to taxonomists for standard genome sequencing and annotation.</title>
        <authorList>
            <consortium name="The Broad Institute Genomics Platform"/>
            <consortium name="The Broad Institute Genome Sequencing Center for Infectious Disease"/>
            <person name="Wu L."/>
            <person name="Ma J."/>
        </authorList>
    </citation>
    <scope>NUCLEOTIDE SEQUENCE [LARGE SCALE GENOMIC DNA]</scope>
    <source>
        <strain evidence="13">CGMCC 1.15341</strain>
    </source>
</reference>
<dbReference type="SMART" id="SM00926">
    <property type="entry name" value="Molybdop_Fe4S4"/>
    <property type="match status" value="1"/>
</dbReference>
<evidence type="ECO:0000256" key="6">
    <source>
        <dbReference type="ARBA" id="ARBA00022723"/>
    </source>
</evidence>
<evidence type="ECO:0000313" key="13">
    <source>
        <dbReference type="Proteomes" id="UP000629025"/>
    </source>
</evidence>
<evidence type="ECO:0000256" key="5">
    <source>
        <dbReference type="ARBA" id="ARBA00022505"/>
    </source>
</evidence>
<name>A0ABQ1KQ42_9GAMM</name>
<evidence type="ECO:0000256" key="1">
    <source>
        <dbReference type="ARBA" id="ARBA00001942"/>
    </source>
</evidence>
<evidence type="ECO:0000256" key="10">
    <source>
        <dbReference type="ARBA" id="ARBA00023063"/>
    </source>
</evidence>
<feature type="domain" description="4Fe-4S Mo/W bis-MGD-type" evidence="11">
    <location>
        <begin position="1"/>
        <end position="56"/>
    </location>
</feature>
<dbReference type="Pfam" id="PF04879">
    <property type="entry name" value="Molybdop_Fe4S4"/>
    <property type="match status" value="1"/>
</dbReference>
<keyword evidence="7" id="KW-0560">Oxidoreductase</keyword>
<proteinExistence type="inferred from homology"/>
<comment type="caution">
    <text evidence="12">The sequence shown here is derived from an EMBL/GenBank/DDBJ whole genome shotgun (WGS) entry which is preliminary data.</text>
</comment>
<dbReference type="InterPro" id="IPR041854">
    <property type="entry name" value="BFD-like_2Fe2S-bd_dom_sf"/>
</dbReference>
<dbReference type="InterPro" id="IPR027467">
    <property type="entry name" value="MopterinOxRdtase_cofactor_BS"/>
</dbReference>
<keyword evidence="8" id="KW-0408">Iron</keyword>
<accession>A0ABQ1KQ42</accession>
<evidence type="ECO:0000256" key="7">
    <source>
        <dbReference type="ARBA" id="ARBA00023002"/>
    </source>
</evidence>
<evidence type="ECO:0000256" key="8">
    <source>
        <dbReference type="ARBA" id="ARBA00023004"/>
    </source>
</evidence>
<dbReference type="EMBL" id="BMIJ01000007">
    <property type="protein sequence ID" value="GGC03770.1"/>
    <property type="molecule type" value="Genomic_DNA"/>
</dbReference>
<dbReference type="RefSeq" id="WP_188750239.1">
    <property type="nucleotide sequence ID" value="NZ_BMIJ01000007.1"/>
</dbReference>
<gene>
    <name evidence="12" type="primary">nasA</name>
    <name evidence="12" type="ORF">GCM10011352_32510</name>
</gene>
<evidence type="ECO:0000313" key="12">
    <source>
        <dbReference type="EMBL" id="GGC03770.1"/>
    </source>
</evidence>
<dbReference type="InterPro" id="IPR007419">
    <property type="entry name" value="BFD-like_2Fe2S-bd_dom"/>
</dbReference>
<evidence type="ECO:0000256" key="9">
    <source>
        <dbReference type="ARBA" id="ARBA00023014"/>
    </source>
</evidence>
<dbReference type="InterPro" id="IPR041957">
    <property type="entry name" value="CT_Nitrate-R-NapA-like"/>
</dbReference>
<evidence type="ECO:0000256" key="4">
    <source>
        <dbReference type="ARBA" id="ARBA00022485"/>
    </source>
</evidence>
<evidence type="ECO:0000256" key="3">
    <source>
        <dbReference type="ARBA" id="ARBA00008747"/>
    </source>
</evidence>
<organism evidence="12 13">
    <name type="scientific">Marinobacterium zhoushanense</name>
    <dbReference type="NCBI Taxonomy" id="1679163"/>
    <lineage>
        <taxon>Bacteria</taxon>
        <taxon>Pseudomonadati</taxon>
        <taxon>Pseudomonadota</taxon>
        <taxon>Gammaproteobacteria</taxon>
        <taxon>Oceanospirillales</taxon>
        <taxon>Oceanospirillaceae</taxon>
        <taxon>Marinobacterium</taxon>
    </lineage>
</organism>
<evidence type="ECO:0000256" key="2">
    <source>
        <dbReference type="ARBA" id="ARBA00001966"/>
    </source>
</evidence>
<dbReference type="Pfam" id="PF00384">
    <property type="entry name" value="Molybdopterin"/>
    <property type="match status" value="1"/>
</dbReference>
<sequence length="895" mass="97715">MINNTTCPYCGVGCGVKAEVRDRDIIAVSGDAEHPANFGRLCVKGSALHETTGAKDRLLTPRVDGQDASWDSALDSVAGRLQQIIERDGPGAVAMYLSGQLLTEDYYVANKLMKGFIGSSHVDTNSRLCMSSTVAGYKRAFGGDLMPCSYEDIDSAELMILVGSNAAWNHPILFQRMAAAKKANPALRVVVIDPRRTATSDLADLQLSLKPGSDALIFDLLLSELERRSRLDTDYIAAHTEGFDDALAAARASAPDIASVALATDLAEAELAQLIDWFCNTEKTLTLFSQGINQSSSGTDKVNAIINCHLATGRLGKPGMGPFSLTGQPNAMGGREVGGLANQLAAHMDFASEANIDRVQRFWQAPNMARQEGYKAVDLFDAIERGEIKAVWIMATNPVVSLPEADRVRRALAQCELVIVSECMAQTDTLELAHIALPATTWGEKSGTVTNSERRISRQRGLLAAPGEARNDWWAIAEVAKRLGYAAAFDYCTPAQIFREHAALSGFENQGSRGFDISGLSQISDAEYDQLQPIQWPVNATNPEGSERLFSDGKFFTPSGRARFLAITPRPPVQQPNASLPLQINTGRIRDQWHTMTRTGRAARLLQHRPEPFIEIHPLDAERFGIRDGEIAELSNELGRYVARASVCEQQRPGEVFIPMHWSRQFSGSAISGSLIASVVDPVSGQPEAKQGRAAIRALNTGWQARLLVRNSIALPTGYWTRVPLEHCTSYRLSDTGLVDNWDAWCRQYLGSAPELRLDDRHEGRYRACGLENDRLNWMLLVERDNSLPDLDWLDQQFALDNLDIELRRQLLAATAAGAQPCGAVVCSCFQVREPNIRAAIQAGATSAEQLGEQLKCGTNCGSCIPELKALITDEKCAAPATEQTTAEVENAVEY</sequence>
<dbReference type="Pfam" id="PF01568">
    <property type="entry name" value="Molydop_binding"/>
    <property type="match status" value="1"/>
</dbReference>
<dbReference type="CDD" id="cd02754">
    <property type="entry name" value="MopB_Nitrate-R-NapA-like"/>
    <property type="match status" value="1"/>
</dbReference>
<dbReference type="Proteomes" id="UP000629025">
    <property type="component" value="Unassembled WGS sequence"/>
</dbReference>
<keyword evidence="4" id="KW-0004">4Fe-4S</keyword>
<protein>
    <submittedName>
        <fullName evidence="12">Nitrate reductase</fullName>
    </submittedName>
</protein>
<keyword evidence="13" id="KW-1185">Reference proteome</keyword>
<evidence type="ECO:0000259" key="11">
    <source>
        <dbReference type="PROSITE" id="PS51669"/>
    </source>
</evidence>
<dbReference type="Gene3D" id="3.40.50.740">
    <property type="match status" value="1"/>
</dbReference>
<comment type="cofactor">
    <cofactor evidence="1">
        <name>Mo-bis(molybdopterin guanine dinucleotide)</name>
        <dbReference type="ChEBI" id="CHEBI:60539"/>
    </cofactor>
</comment>
<keyword evidence="10" id="KW-0534">Nitrate assimilation</keyword>
<comment type="cofactor">
    <cofactor evidence="2">
        <name>[4Fe-4S] cluster</name>
        <dbReference type="ChEBI" id="CHEBI:49883"/>
    </cofactor>
</comment>
<dbReference type="SUPFAM" id="SSF50692">
    <property type="entry name" value="ADC-like"/>
    <property type="match status" value="1"/>
</dbReference>
<dbReference type="CDD" id="cd02791">
    <property type="entry name" value="MopB_CT_Nitrate-R-NapA-like"/>
    <property type="match status" value="1"/>
</dbReference>
<keyword evidence="6" id="KW-0479">Metal-binding</keyword>
<keyword evidence="5" id="KW-0500">Molybdenum</keyword>
<dbReference type="Pfam" id="PF04324">
    <property type="entry name" value="Fer2_BFD"/>
    <property type="match status" value="1"/>
</dbReference>
<dbReference type="SUPFAM" id="SSF53706">
    <property type="entry name" value="Formate dehydrogenase/DMSO reductase, domains 1-3"/>
    <property type="match status" value="1"/>
</dbReference>
<dbReference type="InterPro" id="IPR006656">
    <property type="entry name" value="Mopterin_OxRdtase"/>
</dbReference>
<dbReference type="Gene3D" id="2.40.40.20">
    <property type="match status" value="1"/>
</dbReference>
<dbReference type="InterPro" id="IPR006963">
    <property type="entry name" value="Mopterin_OxRdtase_4Fe-4S_dom"/>
</dbReference>
<dbReference type="InterPro" id="IPR050123">
    <property type="entry name" value="Prok_molybdopt-oxidoreductase"/>
</dbReference>
<dbReference type="InterPro" id="IPR009010">
    <property type="entry name" value="Asp_de-COase-like_dom_sf"/>
</dbReference>
<dbReference type="Gene3D" id="1.10.10.1100">
    <property type="entry name" value="BFD-like [2Fe-2S]-binding domain"/>
    <property type="match status" value="1"/>
</dbReference>
<dbReference type="PANTHER" id="PTHR43105:SF9">
    <property type="entry name" value="NADPH-FE(3+) OXIDOREDUCTASE SUBUNIT ALPHA"/>
    <property type="match status" value="1"/>
</dbReference>
<dbReference type="InterPro" id="IPR006657">
    <property type="entry name" value="MoPterin_dinucl-bd_dom"/>
</dbReference>
<dbReference type="PROSITE" id="PS51669">
    <property type="entry name" value="4FE4S_MOW_BIS_MGD"/>
    <property type="match status" value="1"/>
</dbReference>
<comment type="similarity">
    <text evidence="3">Belongs to the prokaryotic molybdopterin-containing oxidoreductase family. NasA/NapA/NarB subfamily.</text>
</comment>
<dbReference type="Gene3D" id="3.40.228.10">
    <property type="entry name" value="Dimethylsulfoxide Reductase, domain 2"/>
    <property type="match status" value="1"/>
</dbReference>
<keyword evidence="9" id="KW-0411">Iron-sulfur</keyword>